<dbReference type="Gene3D" id="3.30.565.10">
    <property type="entry name" value="Histidine kinase-like ATPase, C-terminal domain"/>
    <property type="match status" value="1"/>
</dbReference>
<reference evidence="4" key="1">
    <citation type="submission" date="2024-06" db="EMBL/GenBank/DDBJ databases">
        <title>The genome sequences of Kitasatospora sp. strain HUAS MG31.</title>
        <authorList>
            <person name="Mo P."/>
        </authorList>
    </citation>
    <scope>NUCLEOTIDE SEQUENCE</scope>
    <source>
        <strain evidence="4">HUAS MG31</strain>
    </source>
</reference>
<feature type="region of interest" description="Disordered" evidence="2">
    <location>
        <begin position="1"/>
        <end position="28"/>
    </location>
</feature>
<dbReference type="SUPFAM" id="SSF55874">
    <property type="entry name" value="ATPase domain of HSP90 chaperone/DNA topoisomerase II/histidine kinase"/>
    <property type="match status" value="1"/>
</dbReference>
<protein>
    <submittedName>
        <fullName evidence="4">ATP-binding protein</fullName>
        <ecNumber evidence="4">2.7.13.3</ecNumber>
    </submittedName>
</protein>
<dbReference type="PANTHER" id="PTHR35526">
    <property type="entry name" value="ANTI-SIGMA-F FACTOR RSBW-RELATED"/>
    <property type="match status" value="1"/>
</dbReference>
<dbReference type="InterPro" id="IPR036890">
    <property type="entry name" value="HATPase_C_sf"/>
</dbReference>
<gene>
    <name evidence="4" type="ORF">ABWK59_35050</name>
</gene>
<feature type="domain" description="Histidine kinase/HSP90-like ATPase" evidence="3">
    <location>
        <begin position="34"/>
        <end position="135"/>
    </location>
</feature>
<dbReference type="EC" id="2.7.13.3" evidence="4"/>
<proteinExistence type="predicted"/>
<dbReference type="KEGG" id="kcm:ABWK59_35050"/>
<dbReference type="AlphaFoldDB" id="A0AAU8K6X3"/>
<dbReference type="GO" id="GO:0004673">
    <property type="term" value="F:protein histidine kinase activity"/>
    <property type="evidence" value="ECO:0007669"/>
    <property type="project" value="UniProtKB-EC"/>
</dbReference>
<dbReference type="Pfam" id="PF13581">
    <property type="entry name" value="HATPase_c_2"/>
    <property type="match status" value="1"/>
</dbReference>
<keyword evidence="4" id="KW-0547">Nucleotide-binding</keyword>
<dbReference type="CDD" id="cd16936">
    <property type="entry name" value="HATPase_RsbW-like"/>
    <property type="match status" value="1"/>
</dbReference>
<dbReference type="GO" id="GO:0004674">
    <property type="term" value="F:protein serine/threonine kinase activity"/>
    <property type="evidence" value="ECO:0007669"/>
    <property type="project" value="UniProtKB-KW"/>
</dbReference>
<keyword evidence="4" id="KW-0808">Transferase</keyword>
<keyword evidence="1" id="KW-0418">Kinase</keyword>
<dbReference type="GO" id="GO:0005524">
    <property type="term" value="F:ATP binding"/>
    <property type="evidence" value="ECO:0007669"/>
    <property type="project" value="UniProtKB-KW"/>
</dbReference>
<evidence type="ECO:0000259" key="3">
    <source>
        <dbReference type="Pfam" id="PF13581"/>
    </source>
</evidence>
<name>A0AAU8K6X3_9ACTN</name>
<evidence type="ECO:0000256" key="1">
    <source>
        <dbReference type="ARBA" id="ARBA00022527"/>
    </source>
</evidence>
<sequence>MAISSLRIESVEGDRASDPAPTGRATAVALRDAPASPAAVPALRHFARDAARRWDLPDETVDRLALVVTELVTNTLLHSGSPDVVVAIEYHGTALTVEVRDSGTWRDHRSRRRGAEDVATGGRGLELVRQCSTWWRAVLSPLGTRVMACLPVGPPPG</sequence>
<accession>A0AAU8K6X3</accession>
<dbReference type="InterPro" id="IPR003594">
    <property type="entry name" value="HATPase_dom"/>
</dbReference>
<evidence type="ECO:0000256" key="2">
    <source>
        <dbReference type="SAM" id="MobiDB-lite"/>
    </source>
</evidence>
<dbReference type="EMBL" id="CP159872">
    <property type="protein sequence ID" value="XCM83772.1"/>
    <property type="molecule type" value="Genomic_DNA"/>
</dbReference>
<organism evidence="4">
    <name type="scientific">Kitasatospora camelliae</name>
    <dbReference type="NCBI Taxonomy" id="3156397"/>
    <lineage>
        <taxon>Bacteria</taxon>
        <taxon>Bacillati</taxon>
        <taxon>Actinomycetota</taxon>
        <taxon>Actinomycetes</taxon>
        <taxon>Kitasatosporales</taxon>
        <taxon>Streptomycetaceae</taxon>
        <taxon>Kitasatospora</taxon>
    </lineage>
</organism>
<evidence type="ECO:0000313" key="4">
    <source>
        <dbReference type="EMBL" id="XCM83772.1"/>
    </source>
</evidence>
<keyword evidence="1" id="KW-0723">Serine/threonine-protein kinase</keyword>
<keyword evidence="4" id="KW-0067">ATP-binding</keyword>
<dbReference type="InterPro" id="IPR050267">
    <property type="entry name" value="Anti-sigma-factor_SerPK"/>
</dbReference>
<dbReference type="PANTHER" id="PTHR35526:SF3">
    <property type="entry name" value="ANTI-SIGMA-F FACTOR RSBW"/>
    <property type="match status" value="1"/>
</dbReference>
<dbReference type="RefSeq" id="WP_354644709.1">
    <property type="nucleotide sequence ID" value="NZ_CP159872.1"/>
</dbReference>